<sequence>MKKINLLTLLIALLLSACTLTAESSPEENQLESGFGDDVILTVMTHDSFALSEKVIELFENESGIKVEFLASGDTGSALNKAILTKEAPLADVFYGVDNTFLSRALAADLFESYAAPGLKNIPEEFKFDPENRALPVDYGDVCINYDKAYFAENDLPLPENFEDLMKPEYAELLVVENPAISSPGLAFLLATVAHFGPDGYLDFWAAMKEGGVSVANSWESAYYTNFSASSGRGPQPMVVSYGTSPAAEVYFAETELSEAPTASILGPDTCFRQVEFIGILTGTQQRAAAERFVDFVLDVDFQEDIPLQMFVYPVNSDAELPEVFLKHAELSDQPATISMDEIAANREVWIQAWTETVLK</sequence>
<name>A0A8J6TJ30_9CHLR</name>
<feature type="signal peptide" evidence="2">
    <location>
        <begin position="1"/>
        <end position="22"/>
    </location>
</feature>
<dbReference type="InterPro" id="IPR005948">
    <property type="entry name" value="ThiB-like"/>
</dbReference>
<dbReference type="CDD" id="cd13545">
    <property type="entry name" value="PBP2_TbpA"/>
    <property type="match status" value="1"/>
</dbReference>
<organism evidence="3 4">
    <name type="scientific">Candidatus Desulfolinea nitratireducens</name>
    <dbReference type="NCBI Taxonomy" id="2841698"/>
    <lineage>
        <taxon>Bacteria</taxon>
        <taxon>Bacillati</taxon>
        <taxon>Chloroflexota</taxon>
        <taxon>Anaerolineae</taxon>
        <taxon>Anaerolineales</taxon>
        <taxon>Anaerolineales incertae sedis</taxon>
        <taxon>Candidatus Desulfolinea</taxon>
    </lineage>
</organism>
<dbReference type="GO" id="GO:0030288">
    <property type="term" value="C:outer membrane-bounded periplasmic space"/>
    <property type="evidence" value="ECO:0007669"/>
    <property type="project" value="TreeGrafter"/>
</dbReference>
<dbReference type="AlphaFoldDB" id="A0A8J6TJ30"/>
<dbReference type="Proteomes" id="UP000614469">
    <property type="component" value="Unassembled WGS sequence"/>
</dbReference>
<dbReference type="EMBL" id="JACNJN010000087">
    <property type="protein sequence ID" value="MBC8335037.1"/>
    <property type="molecule type" value="Genomic_DNA"/>
</dbReference>
<keyword evidence="1 2" id="KW-0732">Signal</keyword>
<accession>A0A8J6TJ30</accession>
<gene>
    <name evidence="3" type="ORF">H8E29_07225</name>
</gene>
<dbReference type="SUPFAM" id="SSF53850">
    <property type="entry name" value="Periplasmic binding protein-like II"/>
    <property type="match status" value="1"/>
</dbReference>
<comment type="caution">
    <text evidence="3">The sequence shown here is derived from an EMBL/GenBank/DDBJ whole genome shotgun (WGS) entry which is preliminary data.</text>
</comment>
<dbReference type="GO" id="GO:0015888">
    <property type="term" value="P:thiamine transport"/>
    <property type="evidence" value="ECO:0007669"/>
    <property type="project" value="InterPro"/>
</dbReference>
<dbReference type="NCBIfam" id="TIGR01254">
    <property type="entry name" value="sfuA"/>
    <property type="match status" value="1"/>
</dbReference>
<evidence type="ECO:0000256" key="1">
    <source>
        <dbReference type="ARBA" id="ARBA00022729"/>
    </source>
</evidence>
<dbReference type="Gene3D" id="3.40.190.10">
    <property type="entry name" value="Periplasmic binding protein-like II"/>
    <property type="match status" value="2"/>
</dbReference>
<dbReference type="GO" id="GO:0030975">
    <property type="term" value="F:thiamine binding"/>
    <property type="evidence" value="ECO:0007669"/>
    <property type="project" value="InterPro"/>
</dbReference>
<dbReference type="PANTHER" id="PTHR30006">
    <property type="entry name" value="THIAMINE-BINDING PERIPLASMIC PROTEIN-RELATED"/>
    <property type="match status" value="1"/>
</dbReference>
<dbReference type="GO" id="GO:0030976">
    <property type="term" value="F:thiamine pyrophosphate binding"/>
    <property type="evidence" value="ECO:0007669"/>
    <property type="project" value="TreeGrafter"/>
</dbReference>
<reference evidence="3 4" key="1">
    <citation type="submission" date="2020-08" db="EMBL/GenBank/DDBJ databases">
        <title>Bridging the membrane lipid divide: bacteria of the FCB group superphylum have the potential to synthesize archaeal ether lipids.</title>
        <authorList>
            <person name="Villanueva L."/>
            <person name="Von Meijenfeldt F.A.B."/>
            <person name="Westbye A.B."/>
            <person name="Yadav S."/>
            <person name="Hopmans E.C."/>
            <person name="Dutilh B.E."/>
            <person name="Sinninghe Damste J.S."/>
        </authorList>
    </citation>
    <scope>NUCLEOTIDE SEQUENCE [LARGE SCALE GENOMIC DNA]</scope>
    <source>
        <strain evidence="3">NIOZ-UU36</strain>
    </source>
</reference>
<dbReference type="Pfam" id="PF13343">
    <property type="entry name" value="SBP_bac_6"/>
    <property type="match status" value="1"/>
</dbReference>
<protein>
    <submittedName>
        <fullName evidence="3">Thiamine ABC transporter substrate-binding protein</fullName>
    </submittedName>
</protein>
<dbReference type="PANTHER" id="PTHR30006:SF2">
    <property type="entry name" value="ABC TRANSPORTER SUBSTRATE-BINDING PROTEIN"/>
    <property type="match status" value="1"/>
</dbReference>
<evidence type="ECO:0000256" key="2">
    <source>
        <dbReference type="SAM" id="SignalP"/>
    </source>
</evidence>
<feature type="chain" id="PRO_5035261693" evidence="2">
    <location>
        <begin position="23"/>
        <end position="360"/>
    </location>
</feature>
<evidence type="ECO:0000313" key="4">
    <source>
        <dbReference type="Proteomes" id="UP000614469"/>
    </source>
</evidence>
<evidence type="ECO:0000313" key="3">
    <source>
        <dbReference type="EMBL" id="MBC8335037.1"/>
    </source>
</evidence>
<dbReference type="PROSITE" id="PS51257">
    <property type="entry name" value="PROKAR_LIPOPROTEIN"/>
    <property type="match status" value="1"/>
</dbReference>
<proteinExistence type="predicted"/>